<keyword evidence="1" id="KW-0812">Transmembrane</keyword>
<organism evidence="2 3">
    <name type="scientific">Segnochrobactrum spirostomi</name>
    <dbReference type="NCBI Taxonomy" id="2608987"/>
    <lineage>
        <taxon>Bacteria</taxon>
        <taxon>Pseudomonadati</taxon>
        <taxon>Pseudomonadota</taxon>
        <taxon>Alphaproteobacteria</taxon>
        <taxon>Hyphomicrobiales</taxon>
        <taxon>Segnochrobactraceae</taxon>
        <taxon>Segnochrobactrum</taxon>
    </lineage>
</organism>
<keyword evidence="1" id="KW-1133">Transmembrane helix</keyword>
<evidence type="ECO:0000256" key="1">
    <source>
        <dbReference type="SAM" id="Phobius"/>
    </source>
</evidence>
<dbReference type="Proteomes" id="UP000332515">
    <property type="component" value="Unassembled WGS sequence"/>
</dbReference>
<keyword evidence="1" id="KW-0472">Membrane</keyword>
<evidence type="ECO:0000313" key="3">
    <source>
        <dbReference type="Proteomes" id="UP000332515"/>
    </source>
</evidence>
<name>A0A6A7Y5R1_9HYPH</name>
<proteinExistence type="predicted"/>
<feature type="transmembrane region" description="Helical" evidence="1">
    <location>
        <begin position="6"/>
        <end position="31"/>
    </location>
</feature>
<protein>
    <submittedName>
        <fullName evidence="2">Uncharacterized protein</fullName>
    </submittedName>
</protein>
<comment type="caution">
    <text evidence="2">The sequence shown here is derived from an EMBL/GenBank/DDBJ whole genome shotgun (WGS) entry which is preliminary data.</text>
</comment>
<reference evidence="2 3" key="1">
    <citation type="submission" date="2019-09" db="EMBL/GenBank/DDBJ databases">
        <title>Segnochrobactrum spirostomi gen. nov., sp. nov., isolated from the ciliate Spirostomum cf. yagiui and description of a novel family, Segnochrobactraceae fam. nov. within the order Rhizobiales of the class Alphaproteobacteria.</title>
        <authorList>
            <person name="Akter S."/>
            <person name="Shazib S.U.A."/>
            <person name="Shin M.K."/>
        </authorList>
    </citation>
    <scope>NUCLEOTIDE SEQUENCE [LARGE SCALE GENOMIC DNA]</scope>
    <source>
        <strain evidence="2 3">Sp-1</strain>
    </source>
</reference>
<accession>A0A6A7Y5R1</accession>
<dbReference type="RefSeq" id="WP_153485496.1">
    <property type="nucleotide sequence ID" value="NZ_VWNA01000001.1"/>
</dbReference>
<gene>
    <name evidence="2" type="ORF">F0357_18180</name>
</gene>
<dbReference type="EMBL" id="VWNA01000001">
    <property type="protein sequence ID" value="MQT14544.1"/>
    <property type="molecule type" value="Genomic_DNA"/>
</dbReference>
<dbReference type="AlphaFoldDB" id="A0A6A7Y5R1"/>
<keyword evidence="3" id="KW-1185">Reference proteome</keyword>
<sequence length="100" mass="11659">MIRRWAGHFGLLVLAVFLGVVLYWGLYVFAFRTPYDPVGMRITRFIPDPPRLYVCEFLNWRHGEIPPPFGCERHWKYAIPRNLPESETMTPPAAPKQQGT</sequence>
<evidence type="ECO:0000313" key="2">
    <source>
        <dbReference type="EMBL" id="MQT14544.1"/>
    </source>
</evidence>